<dbReference type="InterPro" id="IPR003033">
    <property type="entry name" value="SCP2_sterol-bd_dom"/>
</dbReference>
<organism evidence="2 3">
    <name type="scientific">Planosporangium thailandense</name>
    <dbReference type="NCBI Taxonomy" id="765197"/>
    <lineage>
        <taxon>Bacteria</taxon>
        <taxon>Bacillati</taxon>
        <taxon>Actinomycetota</taxon>
        <taxon>Actinomycetes</taxon>
        <taxon>Micromonosporales</taxon>
        <taxon>Micromonosporaceae</taxon>
        <taxon>Planosporangium</taxon>
    </lineage>
</organism>
<gene>
    <name evidence="2" type="ORF">HC031_09960</name>
</gene>
<evidence type="ECO:0000259" key="1">
    <source>
        <dbReference type="Pfam" id="PF02036"/>
    </source>
</evidence>
<accession>A0ABX0XW19</accession>
<dbReference type="InterPro" id="IPR036527">
    <property type="entry name" value="SCP2_sterol-bd_dom_sf"/>
</dbReference>
<name>A0ABX0XW19_9ACTN</name>
<dbReference type="Gene3D" id="3.30.1050.10">
    <property type="entry name" value="SCP2 sterol-binding domain"/>
    <property type="match status" value="1"/>
</dbReference>
<dbReference type="RefSeq" id="WP_167924943.1">
    <property type="nucleotide sequence ID" value="NZ_JAATVY010000005.1"/>
</dbReference>
<keyword evidence="3" id="KW-1185">Reference proteome</keyword>
<dbReference type="SUPFAM" id="SSF55718">
    <property type="entry name" value="SCP-like"/>
    <property type="match status" value="1"/>
</dbReference>
<proteinExistence type="predicted"/>
<dbReference type="EMBL" id="JAATVY010000005">
    <property type="protein sequence ID" value="NJC70031.1"/>
    <property type="molecule type" value="Genomic_DNA"/>
</dbReference>
<reference evidence="2 3" key="1">
    <citation type="submission" date="2020-03" db="EMBL/GenBank/DDBJ databases">
        <title>WGS of the type strain of Planosporangium spp.</title>
        <authorList>
            <person name="Thawai C."/>
        </authorList>
    </citation>
    <scope>NUCLEOTIDE SEQUENCE [LARGE SCALE GENOMIC DNA]</scope>
    <source>
        <strain evidence="2 3">TBRC 5610</strain>
    </source>
</reference>
<feature type="domain" description="SCP2" evidence="1">
    <location>
        <begin position="19"/>
        <end position="105"/>
    </location>
</feature>
<protein>
    <submittedName>
        <fullName evidence="2">SCP2 sterol-binding domain-containing protein</fullName>
    </submittedName>
</protein>
<dbReference type="Proteomes" id="UP000722989">
    <property type="component" value="Unassembled WGS sequence"/>
</dbReference>
<evidence type="ECO:0000313" key="3">
    <source>
        <dbReference type="Proteomes" id="UP000722989"/>
    </source>
</evidence>
<evidence type="ECO:0000313" key="2">
    <source>
        <dbReference type="EMBL" id="NJC70031.1"/>
    </source>
</evidence>
<sequence length="125" mass="13918">MGDSTADFFAELGRRGHDRVLIGLDGTLRFDLVGSDGTDHWFLVISNGDVRVSRECRDADCVVRVDRMLFDQIMTGEANALASFLGHRLTVEGQLLFFTAVKQTFPGPRAARHPRSLAPEGRRRT</sequence>
<dbReference type="Pfam" id="PF02036">
    <property type="entry name" value="SCP2"/>
    <property type="match status" value="1"/>
</dbReference>
<comment type="caution">
    <text evidence="2">The sequence shown here is derived from an EMBL/GenBank/DDBJ whole genome shotgun (WGS) entry which is preliminary data.</text>
</comment>